<gene>
    <name evidence="2" type="ORF">LEP1GSC050_4186</name>
</gene>
<dbReference type="InterPro" id="IPR009875">
    <property type="entry name" value="PilZ_domain"/>
</dbReference>
<dbReference type="OrthoDB" id="329718at2"/>
<name>T0GG97_9LEPT</name>
<evidence type="ECO:0000313" key="2">
    <source>
        <dbReference type="EMBL" id="EQA44423.1"/>
    </source>
</evidence>
<dbReference type="Proteomes" id="UP000015454">
    <property type="component" value="Unassembled WGS sequence"/>
</dbReference>
<reference evidence="2" key="1">
    <citation type="submission" date="2013-05" db="EMBL/GenBank/DDBJ databases">
        <authorList>
            <person name="Harkins D.M."/>
            <person name="Durkin A.S."/>
            <person name="Brinkac L.M."/>
            <person name="Haft D.H."/>
            <person name="Selengut J.D."/>
            <person name="Sanka R."/>
            <person name="DePew J."/>
            <person name="Purushe J."/>
            <person name="Hartskeerl R.A."/>
            <person name="Ahmed A."/>
            <person name="van der Linden H."/>
            <person name="Goris M.G.A."/>
            <person name="Vinetz J.M."/>
            <person name="Sutton G.G."/>
            <person name="Nierman W.C."/>
            <person name="Fouts D.E."/>
        </authorList>
    </citation>
    <scope>NUCLEOTIDE SEQUENCE [LARGE SCALE GENOMIC DNA]</scope>
    <source>
        <strain evidence="2">5399</strain>
    </source>
</reference>
<protein>
    <recommendedName>
        <fullName evidence="1">PilZ domain-containing protein</fullName>
    </recommendedName>
</protein>
<dbReference type="EMBL" id="AHMO02000008">
    <property type="protein sequence ID" value="EQA44423.1"/>
    <property type="molecule type" value="Genomic_DNA"/>
</dbReference>
<accession>T0GG97</accession>
<evidence type="ECO:0000259" key="1">
    <source>
        <dbReference type="Pfam" id="PF07238"/>
    </source>
</evidence>
<dbReference type="RefSeq" id="WP_010568785.1">
    <property type="nucleotide sequence ID" value="NZ_AHMO02000008.1"/>
</dbReference>
<evidence type="ECO:0000313" key="3">
    <source>
        <dbReference type="Proteomes" id="UP000015454"/>
    </source>
</evidence>
<comment type="caution">
    <text evidence="2">The sequence shown here is derived from an EMBL/GenBank/DDBJ whole genome shotgun (WGS) entry which is preliminary data.</text>
</comment>
<dbReference type="GO" id="GO:0035438">
    <property type="term" value="F:cyclic-di-GMP binding"/>
    <property type="evidence" value="ECO:0007669"/>
    <property type="project" value="InterPro"/>
</dbReference>
<dbReference type="Pfam" id="PF07238">
    <property type="entry name" value="PilZ"/>
    <property type="match status" value="1"/>
</dbReference>
<sequence length="119" mass="13400">MERRKADRYFSEEIGKFKVRAKIDEIGINGFLFDISELGVGIVTQMQDANRILAGSNISGFVLSPDERKKIHFEGSIVRKEFILQGEIEKLLLGVKFSVKISLPDYLTVHAPPVGFMVD</sequence>
<feature type="domain" description="PilZ" evidence="1">
    <location>
        <begin position="2"/>
        <end position="104"/>
    </location>
</feature>
<keyword evidence="3" id="KW-1185">Reference proteome</keyword>
<organism evidence="2 3">
    <name type="scientific">Leptospira broomii serovar Hurstbridge str. 5399</name>
    <dbReference type="NCBI Taxonomy" id="1049789"/>
    <lineage>
        <taxon>Bacteria</taxon>
        <taxon>Pseudomonadati</taxon>
        <taxon>Spirochaetota</taxon>
        <taxon>Spirochaetia</taxon>
        <taxon>Leptospirales</taxon>
        <taxon>Leptospiraceae</taxon>
        <taxon>Leptospira</taxon>
    </lineage>
</organism>
<dbReference type="AlphaFoldDB" id="T0GG97"/>
<proteinExistence type="predicted"/>